<organism evidence="1 2">
    <name type="scientific">Sulfobacillus acidophilus (strain ATCC 700253 / DSM 10332 / NAL)</name>
    <dbReference type="NCBI Taxonomy" id="679936"/>
    <lineage>
        <taxon>Bacteria</taxon>
        <taxon>Bacillati</taxon>
        <taxon>Bacillota</taxon>
        <taxon>Clostridia</taxon>
        <taxon>Eubacteriales</taxon>
        <taxon>Clostridiales Family XVII. Incertae Sedis</taxon>
        <taxon>Sulfobacillus</taxon>
    </lineage>
</organism>
<keyword evidence="2" id="KW-1185">Reference proteome</keyword>
<dbReference type="PATRIC" id="fig|679936.5.peg.2446"/>
<dbReference type="AlphaFoldDB" id="G8TUV4"/>
<evidence type="ECO:0000313" key="2">
    <source>
        <dbReference type="Proteomes" id="UP000005439"/>
    </source>
</evidence>
<reference evidence="1 2" key="2">
    <citation type="journal article" date="2012" name="Stand. Genomic Sci.">
        <title>Complete genome sequence of the moderately thermophilic mineral-sulfide-oxidizing firmicute Sulfobacillus acidophilus type strain (NAL(T)).</title>
        <authorList>
            <person name="Anderson I."/>
            <person name="Chertkov O."/>
            <person name="Chen A."/>
            <person name="Saunders E."/>
            <person name="Lapidus A."/>
            <person name="Nolan M."/>
            <person name="Lucas S."/>
            <person name="Hammon N."/>
            <person name="Deshpande S."/>
            <person name="Cheng J.F."/>
            <person name="Han C."/>
            <person name="Tapia R."/>
            <person name="Goodwin L.A."/>
            <person name="Pitluck S."/>
            <person name="Liolios K."/>
            <person name="Pagani I."/>
            <person name="Ivanova N."/>
            <person name="Mikhailova N."/>
            <person name="Pati A."/>
            <person name="Palaniappan K."/>
            <person name="Land M."/>
            <person name="Pan C."/>
            <person name="Rohde M."/>
            <person name="Pukall R."/>
            <person name="Goker M."/>
            <person name="Detter J.C."/>
            <person name="Woyke T."/>
            <person name="Bristow J."/>
            <person name="Eisen J.A."/>
            <person name="Markowitz V."/>
            <person name="Hugenholtz P."/>
            <person name="Kyrpides N.C."/>
            <person name="Klenk H.P."/>
            <person name="Mavromatis K."/>
        </authorList>
    </citation>
    <scope>NUCLEOTIDE SEQUENCE [LARGE SCALE GENOMIC DNA]</scope>
    <source>
        <strain evidence="2">ATCC 700253 / DSM 10332 / NAL</strain>
    </source>
</reference>
<dbReference type="EMBL" id="CP003179">
    <property type="protein sequence ID" value="AEW05828.1"/>
    <property type="molecule type" value="Genomic_DNA"/>
</dbReference>
<accession>G8TUV4</accession>
<dbReference type="HOGENOM" id="CLU_1864109_0_0_9"/>
<reference evidence="2" key="1">
    <citation type="submission" date="2011-12" db="EMBL/GenBank/DDBJ databases">
        <title>The complete genome of chromosome of Sulfobacillus acidophilus DSM 10332.</title>
        <authorList>
            <person name="Lucas S."/>
            <person name="Han J."/>
            <person name="Lapidus A."/>
            <person name="Bruce D."/>
            <person name="Goodwin L."/>
            <person name="Pitluck S."/>
            <person name="Peters L."/>
            <person name="Kyrpides N."/>
            <person name="Mavromatis K."/>
            <person name="Ivanova N."/>
            <person name="Mikhailova N."/>
            <person name="Chertkov O."/>
            <person name="Saunders E."/>
            <person name="Detter J.C."/>
            <person name="Tapia R."/>
            <person name="Han C."/>
            <person name="Land M."/>
            <person name="Hauser L."/>
            <person name="Markowitz V."/>
            <person name="Cheng J.-F."/>
            <person name="Hugenholtz P."/>
            <person name="Woyke T."/>
            <person name="Wu D."/>
            <person name="Pukall R."/>
            <person name="Gehrich-Schroeter G."/>
            <person name="Schneider S."/>
            <person name="Klenk H.-P."/>
            <person name="Eisen J.A."/>
        </authorList>
    </citation>
    <scope>NUCLEOTIDE SEQUENCE [LARGE SCALE GENOMIC DNA]</scope>
    <source>
        <strain evidence="2">ATCC 700253 / DSM 10332 / NAL</strain>
    </source>
</reference>
<dbReference type="Proteomes" id="UP000005439">
    <property type="component" value="Chromosome"/>
</dbReference>
<name>G8TUV4_SULAD</name>
<evidence type="ECO:0000313" key="1">
    <source>
        <dbReference type="EMBL" id="AEW05828.1"/>
    </source>
</evidence>
<protein>
    <recommendedName>
        <fullName evidence="3">DoxX family protein</fullName>
    </recommendedName>
</protein>
<proteinExistence type="predicted"/>
<dbReference type="KEGG" id="sap:Sulac_2361"/>
<sequence length="137" mass="15539">MDDNRWWLILRTVDGGYFLWRGIHKWLVPARIWLVPRVTQALPTTPLAPWIRAWVFPHAETFGLTLGTVEILAGGLLLWGKGSWGPPLVLACLNLLFFLTLGFREPHDLALNLLMGILNVRFMVERLSARKAPTASI</sequence>
<evidence type="ECO:0008006" key="3">
    <source>
        <dbReference type="Google" id="ProtNLM"/>
    </source>
</evidence>
<gene>
    <name evidence="1" type="ordered locus">Sulac_2361</name>
</gene>